<sequence length="87" mass="9774">MDGCVAERNDTDDTAFWAGLENWSYSLSLKTERHLGCWKQACRGLRTFLDVVSLLTTIGYRRPAASDYSTLSTDWRLVAEISLAAII</sequence>
<dbReference type="KEGG" id="fox:FOXG_20547"/>
<reference evidence="1" key="1">
    <citation type="submission" date="2007-04" db="EMBL/GenBank/DDBJ databases">
        <authorList>
            <consortium name="The Broad Institute Genome Sequencing Platform"/>
            <person name="Birren B."/>
            <person name="Lander E."/>
            <person name="Galagan J."/>
            <person name="Nusbaum C."/>
            <person name="Devon K."/>
            <person name="Ma L.-J."/>
            <person name="Jaffe D."/>
            <person name="Butler J."/>
            <person name="Alvarez P."/>
            <person name="Gnerre S."/>
            <person name="Grabherr M."/>
            <person name="Kleber M."/>
            <person name="Mauceli E."/>
            <person name="Brockman W."/>
            <person name="MacCallum I.A."/>
            <person name="Young S."/>
            <person name="LaButti K."/>
            <person name="DeCaprio D."/>
            <person name="Crawford M."/>
            <person name="Koehrsen M."/>
            <person name="Engels R."/>
            <person name="Montgomery P."/>
            <person name="Pearson M."/>
            <person name="Howarth C."/>
            <person name="Larson L."/>
            <person name="White J."/>
            <person name="O'Leary S."/>
            <person name="Kodira C."/>
            <person name="Zeng Q."/>
            <person name="Yandava C."/>
            <person name="Alvarado L."/>
            <person name="Kistler C."/>
            <person name="Shim W.-B."/>
            <person name="Kang S."/>
            <person name="Woloshuk C."/>
        </authorList>
    </citation>
    <scope>NUCLEOTIDE SEQUENCE</scope>
    <source>
        <strain evidence="1">4287</strain>
    </source>
</reference>
<organism evidence="1 2">
    <name type="scientific">Fusarium oxysporum f. sp. lycopersici (strain 4287 / CBS 123668 / FGSC 9935 / NRRL 34936)</name>
    <name type="common">Fusarium vascular wilt of tomato</name>
    <dbReference type="NCBI Taxonomy" id="426428"/>
    <lineage>
        <taxon>Eukaryota</taxon>
        <taxon>Fungi</taxon>
        <taxon>Dikarya</taxon>
        <taxon>Ascomycota</taxon>
        <taxon>Pezizomycotina</taxon>
        <taxon>Sordariomycetes</taxon>
        <taxon>Hypocreomycetidae</taxon>
        <taxon>Hypocreales</taxon>
        <taxon>Nectriaceae</taxon>
        <taxon>Fusarium</taxon>
        <taxon>Fusarium oxysporum species complex</taxon>
    </lineage>
</organism>
<evidence type="ECO:0000313" key="2">
    <source>
        <dbReference type="Proteomes" id="UP000009097"/>
    </source>
</evidence>
<dbReference type="VEuPathDB" id="FungiDB:FOXG_20547"/>
<dbReference type="AlphaFoldDB" id="A0A0J9VKU3"/>
<proteinExistence type="predicted"/>
<dbReference type="Proteomes" id="UP000009097">
    <property type="component" value="Unassembled WGS sequence"/>
</dbReference>
<dbReference type="EMBL" id="DS231710">
    <property type="protein sequence ID" value="KNB11693.1"/>
    <property type="molecule type" value="Genomic_DNA"/>
</dbReference>
<accession>A0A0J9VKU3</accession>
<evidence type="ECO:0000313" key="1">
    <source>
        <dbReference type="EMBL" id="KNB11693.1"/>
    </source>
</evidence>
<name>A0A0J9VKU3_FUSO4</name>
<gene>
    <name evidence="1" type="ORF">FOXG_20547</name>
</gene>
<reference evidence="1" key="2">
    <citation type="journal article" date="2010" name="Nature">
        <title>Comparative genomics reveals mobile pathogenicity chromosomes in Fusarium.</title>
        <authorList>
            <person name="Ma L.J."/>
            <person name="van der Does H.C."/>
            <person name="Borkovich K.A."/>
            <person name="Coleman J.J."/>
            <person name="Daboussi M.J."/>
            <person name="Di Pietro A."/>
            <person name="Dufresne M."/>
            <person name="Freitag M."/>
            <person name="Grabherr M."/>
            <person name="Henrissat B."/>
            <person name="Houterman P.M."/>
            <person name="Kang S."/>
            <person name="Shim W.B."/>
            <person name="Woloshuk C."/>
            <person name="Xie X."/>
            <person name="Xu J.R."/>
            <person name="Antoniw J."/>
            <person name="Baker S.E."/>
            <person name="Bluhm B.H."/>
            <person name="Breakspear A."/>
            <person name="Brown D.W."/>
            <person name="Butchko R.A."/>
            <person name="Chapman S."/>
            <person name="Coulson R."/>
            <person name="Coutinho P.M."/>
            <person name="Danchin E.G."/>
            <person name="Diener A."/>
            <person name="Gale L.R."/>
            <person name="Gardiner D.M."/>
            <person name="Goff S."/>
            <person name="Hammond-Kosack K.E."/>
            <person name="Hilburn K."/>
            <person name="Hua-Van A."/>
            <person name="Jonkers W."/>
            <person name="Kazan K."/>
            <person name="Kodira C.D."/>
            <person name="Koehrsen M."/>
            <person name="Kumar L."/>
            <person name="Lee Y.H."/>
            <person name="Li L."/>
            <person name="Manners J.M."/>
            <person name="Miranda-Saavedra D."/>
            <person name="Mukherjee M."/>
            <person name="Park G."/>
            <person name="Park J."/>
            <person name="Park S.Y."/>
            <person name="Proctor R.H."/>
            <person name="Regev A."/>
            <person name="Ruiz-Roldan M.C."/>
            <person name="Sain D."/>
            <person name="Sakthikumar S."/>
            <person name="Sykes S."/>
            <person name="Schwartz D.C."/>
            <person name="Turgeon B.G."/>
            <person name="Wapinski I."/>
            <person name="Yoder O."/>
            <person name="Young S."/>
            <person name="Zeng Q."/>
            <person name="Zhou S."/>
            <person name="Galagan J."/>
            <person name="Cuomo C.A."/>
            <person name="Kistler H.C."/>
            <person name="Rep M."/>
        </authorList>
    </citation>
    <scope>NUCLEOTIDE SEQUENCE [LARGE SCALE GENOMIC DNA]</scope>
    <source>
        <strain evidence="1">4287</strain>
    </source>
</reference>
<dbReference type="GeneID" id="28961253"/>
<protein>
    <submittedName>
        <fullName evidence="1">Uncharacterized protein</fullName>
    </submittedName>
</protein>
<dbReference type="RefSeq" id="XP_018249738.1">
    <property type="nucleotide sequence ID" value="XM_018400831.1"/>
</dbReference>